<dbReference type="AlphaFoldDB" id="A0A7J8CHX8"/>
<accession>A0A7J8CHX8</accession>
<evidence type="ECO:0000313" key="2">
    <source>
        <dbReference type="EMBL" id="KAF6410399.1"/>
    </source>
</evidence>
<evidence type="ECO:0000313" key="3">
    <source>
        <dbReference type="Proteomes" id="UP000593571"/>
    </source>
</evidence>
<name>A0A7J8CHX8_ROUAE</name>
<protein>
    <submittedName>
        <fullName evidence="2">Uncharacterized protein</fullName>
    </submittedName>
</protein>
<evidence type="ECO:0000256" key="1">
    <source>
        <dbReference type="SAM" id="MobiDB-lite"/>
    </source>
</evidence>
<feature type="compositionally biased region" description="Basic and acidic residues" evidence="1">
    <location>
        <begin position="158"/>
        <end position="172"/>
    </location>
</feature>
<organism evidence="2 3">
    <name type="scientific">Rousettus aegyptiacus</name>
    <name type="common">Egyptian fruit bat</name>
    <name type="synonym">Pteropus aegyptiacus</name>
    <dbReference type="NCBI Taxonomy" id="9407"/>
    <lineage>
        <taxon>Eukaryota</taxon>
        <taxon>Metazoa</taxon>
        <taxon>Chordata</taxon>
        <taxon>Craniata</taxon>
        <taxon>Vertebrata</taxon>
        <taxon>Euteleostomi</taxon>
        <taxon>Mammalia</taxon>
        <taxon>Eutheria</taxon>
        <taxon>Laurasiatheria</taxon>
        <taxon>Chiroptera</taxon>
        <taxon>Yinpterochiroptera</taxon>
        <taxon>Pteropodoidea</taxon>
        <taxon>Pteropodidae</taxon>
        <taxon>Rousettinae</taxon>
        <taxon>Rousettus</taxon>
    </lineage>
</organism>
<gene>
    <name evidence="2" type="ORF">HJG63_008960</name>
</gene>
<keyword evidence="3" id="KW-1185">Reference proteome</keyword>
<proteinExistence type="predicted"/>
<dbReference type="EMBL" id="JACASE010000014">
    <property type="protein sequence ID" value="KAF6410399.1"/>
    <property type="molecule type" value="Genomic_DNA"/>
</dbReference>
<feature type="region of interest" description="Disordered" evidence="1">
    <location>
        <begin position="114"/>
        <end position="218"/>
    </location>
</feature>
<feature type="compositionally biased region" description="Basic and acidic residues" evidence="1">
    <location>
        <begin position="124"/>
        <end position="134"/>
    </location>
</feature>
<sequence>MGAFLRKRRPEETVDVSLGLMKSGESRNTATGPQVVCAKGGTRDKLCKVCSSRSSAAPRSWEAGRPFLTATGREPLTWWPCDLLRKTVRKSFGHLPFRSCRTSSNWSYPSQGAAELLSRHRRPESRARRPEHAQRRGLRPPAAPEPKSQPLPTTQTHTEPEDRAVTGSRRPEAFPQGSPACRGPGADALTGKGRAPRPPDSHSHPTPAFPHCCFPLNP</sequence>
<dbReference type="Proteomes" id="UP000593571">
    <property type="component" value="Unassembled WGS sequence"/>
</dbReference>
<comment type="caution">
    <text evidence="2">The sequence shown here is derived from an EMBL/GenBank/DDBJ whole genome shotgun (WGS) entry which is preliminary data.</text>
</comment>
<reference evidence="2 3" key="1">
    <citation type="journal article" date="2020" name="Nature">
        <title>Six reference-quality genomes reveal evolution of bat adaptations.</title>
        <authorList>
            <person name="Jebb D."/>
            <person name="Huang Z."/>
            <person name="Pippel M."/>
            <person name="Hughes G.M."/>
            <person name="Lavrichenko K."/>
            <person name="Devanna P."/>
            <person name="Winkler S."/>
            <person name="Jermiin L.S."/>
            <person name="Skirmuntt E.C."/>
            <person name="Katzourakis A."/>
            <person name="Burkitt-Gray L."/>
            <person name="Ray D.A."/>
            <person name="Sullivan K.A.M."/>
            <person name="Roscito J.G."/>
            <person name="Kirilenko B.M."/>
            <person name="Davalos L.M."/>
            <person name="Corthals A.P."/>
            <person name="Power M.L."/>
            <person name="Jones G."/>
            <person name="Ransome R.D."/>
            <person name="Dechmann D.K.N."/>
            <person name="Locatelli A.G."/>
            <person name="Puechmaille S.J."/>
            <person name="Fedrigo O."/>
            <person name="Jarvis E.D."/>
            <person name="Hiller M."/>
            <person name="Vernes S.C."/>
            <person name="Myers E.W."/>
            <person name="Teeling E.C."/>
        </authorList>
    </citation>
    <scope>NUCLEOTIDE SEQUENCE [LARGE SCALE GENOMIC DNA]</scope>
    <source>
        <strain evidence="2">MRouAeg1</strain>
        <tissue evidence="2">Muscle</tissue>
    </source>
</reference>